<keyword evidence="5" id="KW-0677">Repeat</keyword>
<keyword evidence="14" id="KW-0808">Transferase</keyword>
<feature type="chain" id="PRO_5027610910" evidence="11">
    <location>
        <begin position="21"/>
        <end position="682"/>
    </location>
</feature>
<keyword evidence="4 11" id="KW-0732">Signal</keyword>
<dbReference type="PROSITE" id="PS50011">
    <property type="entry name" value="PROTEIN_KINASE_DOM"/>
    <property type="match status" value="1"/>
</dbReference>
<dbReference type="Gene3D" id="3.30.200.20">
    <property type="entry name" value="Phosphorylase Kinase, domain 1"/>
    <property type="match status" value="1"/>
</dbReference>
<feature type="domain" description="Protein kinase" evidence="12">
    <location>
        <begin position="410"/>
        <end position="681"/>
    </location>
</feature>
<keyword evidence="7 10" id="KW-0472">Membrane</keyword>
<evidence type="ECO:0000256" key="4">
    <source>
        <dbReference type="ARBA" id="ARBA00022729"/>
    </source>
</evidence>
<evidence type="ECO:0000256" key="2">
    <source>
        <dbReference type="ARBA" id="ARBA00022614"/>
    </source>
</evidence>
<accession>A0A6P8DJL1</accession>
<gene>
    <name evidence="14" type="primary">LOC116205183</name>
</gene>
<dbReference type="Pfam" id="PF07714">
    <property type="entry name" value="PK_Tyr_Ser-Thr"/>
    <property type="match status" value="1"/>
</dbReference>
<dbReference type="GO" id="GO:0004672">
    <property type="term" value="F:protein kinase activity"/>
    <property type="evidence" value="ECO:0007669"/>
    <property type="project" value="InterPro"/>
</dbReference>
<keyword evidence="8 14" id="KW-0675">Receptor</keyword>
<feature type="transmembrane region" description="Helical" evidence="10">
    <location>
        <begin position="308"/>
        <end position="331"/>
    </location>
</feature>
<evidence type="ECO:0000256" key="10">
    <source>
        <dbReference type="SAM" id="Phobius"/>
    </source>
</evidence>
<evidence type="ECO:0000256" key="8">
    <source>
        <dbReference type="ARBA" id="ARBA00023170"/>
    </source>
</evidence>
<dbReference type="OrthoDB" id="676979at2759"/>
<dbReference type="PANTHER" id="PTHR48007">
    <property type="entry name" value="LEUCINE-RICH REPEAT RECEPTOR-LIKE PROTEIN KINASE PXC1"/>
    <property type="match status" value="1"/>
</dbReference>
<protein>
    <submittedName>
        <fullName evidence="14">Leucine-rich repeat receptor protein kinase EMS1</fullName>
    </submittedName>
</protein>
<dbReference type="GeneID" id="116205183"/>
<dbReference type="FunFam" id="3.80.10.10:FF:000129">
    <property type="entry name" value="Leucine-rich repeat receptor-like kinase"/>
    <property type="match status" value="1"/>
</dbReference>
<sequence>MNMLVSLFLILPLLLSASHSTPTSELATLMAIKASLDPQNQVLTSWTDTPSADPCGGSFEGIACNEWGHVANISLQGKGLSGRIPSALRELTDLTGLYLHFNALSGEIPREIGSLSKLTDLYLDVNNLSGGIPTEFGNMSNLQVLQLCYNKLSGSVPTQLGSLKKLTVLALQYNHLTGAIPASLGELQVLTRLDLSFNSLFGPIPVKLANAQMLQVLDLRNNTLTGNVPPALRRLNSGFQYQNNPGLCGFGFPNLEACHAADYIDPSKPEPLGPDSLSKKNIPQSANLTKPDCQKPNCRNTSRHPNTGLVFGGLTVAVAFIVSGLFAFSWYRRRKQKIGSAFDASENRLSIDQVKEVRRRSASPLISLEYSNGWDPMGKGRTGSGTAFSREVFESFMFNLEDVERATQSFLEVNLLGRSSFSAVYKGILRDGSSVAVKRIAKTSCKSNENEFVKGLKLLTALKHENLVTLRGFCCSKGRGECFLISEFVPNGNLLQFLDVEQGSGKVLEWSTRISVIKGIAEGIFYLHRSKGKKPAVIHQNISAEKVLLDHWNNPLLADSGLHRLLVDDILFSKLKSSAAMGYLAPEYTTTGRFTDKSDIYAFGVLVFQILSGKTLINPIIRKGAESGKFSEFIDPNLEGSFPEFEAERLSRLALLCTHDFPSLRPSMEEIVKELSGSGWSS</sequence>
<dbReference type="InterPro" id="IPR001611">
    <property type="entry name" value="Leu-rich_rpt"/>
</dbReference>
<dbReference type="InterPro" id="IPR001245">
    <property type="entry name" value="Ser-Thr/Tyr_kinase_cat_dom"/>
</dbReference>
<dbReference type="AlphaFoldDB" id="A0A6P8DJL1"/>
<dbReference type="InterPro" id="IPR046959">
    <property type="entry name" value="PRK1-6/SRF4-like"/>
</dbReference>
<dbReference type="Proteomes" id="UP000515151">
    <property type="component" value="Chromosome 4"/>
</dbReference>
<dbReference type="InterPro" id="IPR013210">
    <property type="entry name" value="LRR_N_plant-typ"/>
</dbReference>
<keyword evidence="3 10" id="KW-0812">Transmembrane</keyword>
<name>A0A6P8DJL1_PUNGR</name>
<dbReference type="GO" id="GO:0005524">
    <property type="term" value="F:ATP binding"/>
    <property type="evidence" value="ECO:0007669"/>
    <property type="project" value="InterPro"/>
</dbReference>
<evidence type="ECO:0000256" key="11">
    <source>
        <dbReference type="SAM" id="SignalP"/>
    </source>
</evidence>
<keyword evidence="13" id="KW-1185">Reference proteome</keyword>
<comment type="subcellular location">
    <subcellularLocation>
        <location evidence="1">Membrane</location>
        <topology evidence="1">Single-pass membrane protein</topology>
    </subcellularLocation>
</comment>
<dbReference type="Pfam" id="PF08263">
    <property type="entry name" value="LRRNT_2"/>
    <property type="match status" value="1"/>
</dbReference>
<feature type="compositionally biased region" description="Polar residues" evidence="9">
    <location>
        <begin position="279"/>
        <end position="288"/>
    </location>
</feature>
<dbReference type="InterPro" id="IPR032675">
    <property type="entry name" value="LRR_dom_sf"/>
</dbReference>
<evidence type="ECO:0000259" key="12">
    <source>
        <dbReference type="PROSITE" id="PS50011"/>
    </source>
</evidence>
<reference evidence="13" key="1">
    <citation type="journal article" date="2020" name="Plant Biotechnol. J.">
        <title>The pomegranate (Punica granatum L.) draft genome dissects genetic divergence between soft- and hard-seeded cultivars.</title>
        <authorList>
            <person name="Luo X."/>
            <person name="Li H."/>
            <person name="Wu Z."/>
            <person name="Yao W."/>
            <person name="Zhao P."/>
            <person name="Cao D."/>
            <person name="Yu H."/>
            <person name="Li K."/>
            <person name="Poudel K."/>
            <person name="Zhao D."/>
            <person name="Zhang F."/>
            <person name="Xia X."/>
            <person name="Chen L."/>
            <person name="Wang Q."/>
            <person name="Jing D."/>
            <person name="Cao S."/>
        </authorList>
    </citation>
    <scope>NUCLEOTIDE SEQUENCE [LARGE SCALE GENOMIC DNA]</scope>
    <source>
        <strain evidence="13">cv. Tunisia</strain>
    </source>
</reference>
<dbReference type="Gene3D" id="1.10.510.10">
    <property type="entry name" value="Transferase(Phosphotransferase) domain 1"/>
    <property type="match status" value="1"/>
</dbReference>
<evidence type="ECO:0000313" key="14">
    <source>
        <dbReference type="RefSeq" id="XP_031393551.1"/>
    </source>
</evidence>
<evidence type="ECO:0000256" key="1">
    <source>
        <dbReference type="ARBA" id="ARBA00004167"/>
    </source>
</evidence>
<dbReference type="SUPFAM" id="SSF52058">
    <property type="entry name" value="L domain-like"/>
    <property type="match status" value="1"/>
</dbReference>
<dbReference type="InterPro" id="IPR000719">
    <property type="entry name" value="Prot_kinase_dom"/>
</dbReference>
<feature type="region of interest" description="Disordered" evidence="9">
    <location>
        <begin position="269"/>
        <end position="304"/>
    </location>
</feature>
<dbReference type="Gene3D" id="3.80.10.10">
    <property type="entry name" value="Ribonuclease Inhibitor"/>
    <property type="match status" value="2"/>
</dbReference>
<feature type="signal peptide" evidence="11">
    <location>
        <begin position="1"/>
        <end position="20"/>
    </location>
</feature>
<organism evidence="13 14">
    <name type="scientific">Punica granatum</name>
    <name type="common">Pomegranate</name>
    <dbReference type="NCBI Taxonomy" id="22663"/>
    <lineage>
        <taxon>Eukaryota</taxon>
        <taxon>Viridiplantae</taxon>
        <taxon>Streptophyta</taxon>
        <taxon>Embryophyta</taxon>
        <taxon>Tracheophyta</taxon>
        <taxon>Spermatophyta</taxon>
        <taxon>Magnoliopsida</taxon>
        <taxon>eudicotyledons</taxon>
        <taxon>Gunneridae</taxon>
        <taxon>Pentapetalae</taxon>
        <taxon>rosids</taxon>
        <taxon>malvids</taxon>
        <taxon>Myrtales</taxon>
        <taxon>Lythraceae</taxon>
        <taxon>Punica</taxon>
    </lineage>
</organism>
<evidence type="ECO:0000256" key="7">
    <source>
        <dbReference type="ARBA" id="ARBA00023136"/>
    </source>
</evidence>
<keyword evidence="6 10" id="KW-1133">Transmembrane helix</keyword>
<dbReference type="FunFam" id="3.30.200.20:FF:000371">
    <property type="entry name" value="Protein NSP-INTERACTING KINASE 2"/>
    <property type="match status" value="1"/>
</dbReference>
<dbReference type="RefSeq" id="XP_031393551.1">
    <property type="nucleotide sequence ID" value="XM_031537691.1"/>
</dbReference>
<evidence type="ECO:0000256" key="6">
    <source>
        <dbReference type="ARBA" id="ARBA00022989"/>
    </source>
</evidence>
<evidence type="ECO:0000256" key="5">
    <source>
        <dbReference type="ARBA" id="ARBA00022737"/>
    </source>
</evidence>
<dbReference type="SUPFAM" id="SSF56112">
    <property type="entry name" value="Protein kinase-like (PK-like)"/>
    <property type="match status" value="1"/>
</dbReference>
<dbReference type="CDD" id="cd14066">
    <property type="entry name" value="STKc_IRAK"/>
    <property type="match status" value="1"/>
</dbReference>
<proteinExistence type="predicted"/>
<keyword evidence="2" id="KW-0433">Leucine-rich repeat</keyword>
<dbReference type="PANTHER" id="PTHR48007:SF65">
    <property type="entry name" value="OS01G0577600 PROTEIN"/>
    <property type="match status" value="1"/>
</dbReference>
<dbReference type="Pfam" id="PF13855">
    <property type="entry name" value="LRR_8"/>
    <property type="match status" value="1"/>
</dbReference>
<dbReference type="GO" id="GO:0016020">
    <property type="term" value="C:membrane"/>
    <property type="evidence" value="ECO:0007669"/>
    <property type="project" value="UniProtKB-SubCell"/>
</dbReference>
<reference evidence="14" key="2">
    <citation type="submission" date="2025-08" db="UniProtKB">
        <authorList>
            <consortium name="RefSeq"/>
        </authorList>
    </citation>
    <scope>IDENTIFICATION</scope>
    <source>
        <tissue evidence="14">Leaf</tissue>
    </source>
</reference>
<dbReference type="FunFam" id="3.80.10.10:FF:000562">
    <property type="entry name" value="Protein NSP-INTERACTING KINASE 2"/>
    <property type="match status" value="1"/>
</dbReference>
<keyword evidence="14" id="KW-0418">Kinase</keyword>
<dbReference type="Pfam" id="PF00560">
    <property type="entry name" value="LRR_1"/>
    <property type="match status" value="2"/>
</dbReference>
<evidence type="ECO:0000256" key="3">
    <source>
        <dbReference type="ARBA" id="ARBA00022692"/>
    </source>
</evidence>
<evidence type="ECO:0000256" key="9">
    <source>
        <dbReference type="SAM" id="MobiDB-lite"/>
    </source>
</evidence>
<dbReference type="InterPro" id="IPR011009">
    <property type="entry name" value="Kinase-like_dom_sf"/>
</dbReference>
<evidence type="ECO:0000313" key="13">
    <source>
        <dbReference type="Proteomes" id="UP000515151"/>
    </source>
</evidence>